<organism evidence="6 7">
    <name type="scientific">Candidatus Ligilactobacillus excrementigallinarum</name>
    <dbReference type="NCBI Taxonomy" id="2838641"/>
    <lineage>
        <taxon>Bacteria</taxon>
        <taxon>Bacillati</taxon>
        <taxon>Bacillota</taxon>
        <taxon>Bacilli</taxon>
        <taxon>Lactobacillales</taxon>
        <taxon>Lactobacillaceae</taxon>
        <taxon>Ligilactobacillus</taxon>
    </lineage>
</organism>
<gene>
    <name evidence="6" type="ORF">H9861_00835</name>
</gene>
<dbReference type="PROSITE" id="PS50949">
    <property type="entry name" value="HTH_GNTR"/>
    <property type="match status" value="1"/>
</dbReference>
<dbReference type="GO" id="GO:0003677">
    <property type="term" value="F:DNA binding"/>
    <property type="evidence" value="ECO:0007669"/>
    <property type="project" value="UniProtKB-KW"/>
</dbReference>
<dbReference type="FunFam" id="1.10.10.10:FF:000079">
    <property type="entry name" value="GntR family transcriptional regulator"/>
    <property type="match status" value="1"/>
</dbReference>
<dbReference type="PRINTS" id="PR00035">
    <property type="entry name" value="HTHGNTR"/>
</dbReference>
<evidence type="ECO:0000313" key="6">
    <source>
        <dbReference type="EMBL" id="HIX01290.1"/>
    </source>
</evidence>
<dbReference type="InterPro" id="IPR011663">
    <property type="entry name" value="UTRA"/>
</dbReference>
<dbReference type="FunFam" id="3.40.1410.10:FF:000008">
    <property type="entry name" value="Transcriptional regulator, GntR family"/>
    <property type="match status" value="1"/>
</dbReference>
<dbReference type="AlphaFoldDB" id="A0A9D1UVP8"/>
<evidence type="ECO:0000313" key="7">
    <source>
        <dbReference type="Proteomes" id="UP000823963"/>
    </source>
</evidence>
<dbReference type="Gene3D" id="1.10.10.10">
    <property type="entry name" value="Winged helix-like DNA-binding domain superfamily/Winged helix DNA-binding domain"/>
    <property type="match status" value="1"/>
</dbReference>
<dbReference type="InterPro" id="IPR000524">
    <property type="entry name" value="Tscrpt_reg_HTH_GntR"/>
</dbReference>
<evidence type="ECO:0000259" key="5">
    <source>
        <dbReference type="PROSITE" id="PS50949"/>
    </source>
</evidence>
<dbReference type="PANTHER" id="PTHR44846:SF5">
    <property type="entry name" value="HTH-TYPE TRANSCRIPTIONAL REGULATOR GMUR"/>
    <property type="match status" value="1"/>
</dbReference>
<evidence type="ECO:0000256" key="4">
    <source>
        <dbReference type="ARBA" id="ARBA00023163"/>
    </source>
</evidence>
<evidence type="ECO:0000256" key="2">
    <source>
        <dbReference type="ARBA" id="ARBA00023015"/>
    </source>
</evidence>
<dbReference type="CDD" id="cd07377">
    <property type="entry name" value="WHTH_GntR"/>
    <property type="match status" value="1"/>
</dbReference>
<comment type="caution">
    <text evidence="6">The sequence shown here is derived from an EMBL/GenBank/DDBJ whole genome shotgun (WGS) entry which is preliminary data.</text>
</comment>
<keyword evidence="2" id="KW-0805">Transcription regulation</keyword>
<dbReference type="InterPro" id="IPR028978">
    <property type="entry name" value="Chorismate_lyase_/UTRA_dom_sf"/>
</dbReference>
<dbReference type="InterPro" id="IPR036388">
    <property type="entry name" value="WH-like_DNA-bd_sf"/>
</dbReference>
<dbReference type="SMART" id="SM00866">
    <property type="entry name" value="UTRA"/>
    <property type="match status" value="1"/>
</dbReference>
<dbReference type="PANTHER" id="PTHR44846">
    <property type="entry name" value="MANNOSYL-D-GLYCERATE TRANSPORT/METABOLISM SYSTEM REPRESSOR MNGR-RELATED"/>
    <property type="match status" value="1"/>
</dbReference>
<dbReference type="SMART" id="SM00345">
    <property type="entry name" value="HTH_GNTR"/>
    <property type="match status" value="1"/>
</dbReference>
<dbReference type="Gene3D" id="3.40.1410.10">
    <property type="entry name" value="Chorismate lyase-like"/>
    <property type="match status" value="1"/>
</dbReference>
<feature type="domain" description="HTH gntR-type" evidence="5">
    <location>
        <begin position="3"/>
        <end position="71"/>
    </location>
</feature>
<accession>A0A9D1UVP8</accession>
<dbReference type="EMBL" id="DXFP01000007">
    <property type="protein sequence ID" value="HIX01290.1"/>
    <property type="molecule type" value="Genomic_DNA"/>
</dbReference>
<sequence>MAEAKYKQIFNIIKKRIKDGTYQNGKAIPDQNALANEFNASRMTVKKALDMLSYEGFLYSKRGSGTYVRQNAADQRDTLPFNEYAGLTKELGEKIESQVVKFDVVFPTKTLQDQLKVKSTDPIYEIKRLRIVEGEPYVFEHTFLSARLVPGLNENILHHSLYEYIQKDLKLKIGSAFRRISAEKTNEDDLKYLKSKKNDPILQIQQTVYLENGEPLEFSTNRHPYNGKHAYTILDMKK</sequence>
<keyword evidence="4" id="KW-0804">Transcription</keyword>
<dbReference type="GO" id="GO:0003700">
    <property type="term" value="F:DNA-binding transcription factor activity"/>
    <property type="evidence" value="ECO:0007669"/>
    <property type="project" value="InterPro"/>
</dbReference>
<evidence type="ECO:0000256" key="1">
    <source>
        <dbReference type="ARBA" id="ARBA00022491"/>
    </source>
</evidence>
<evidence type="ECO:0000256" key="3">
    <source>
        <dbReference type="ARBA" id="ARBA00023125"/>
    </source>
</evidence>
<dbReference type="SUPFAM" id="SSF46785">
    <property type="entry name" value="Winged helix' DNA-binding domain"/>
    <property type="match status" value="1"/>
</dbReference>
<reference evidence="6" key="2">
    <citation type="submission" date="2021-04" db="EMBL/GenBank/DDBJ databases">
        <authorList>
            <person name="Gilroy R."/>
        </authorList>
    </citation>
    <scope>NUCLEOTIDE SEQUENCE</scope>
    <source>
        <strain evidence="6">6627</strain>
    </source>
</reference>
<keyword evidence="1" id="KW-0678">Repressor</keyword>
<protein>
    <submittedName>
        <fullName evidence="6">GntR family transcriptional regulator</fullName>
    </submittedName>
</protein>
<dbReference type="InterPro" id="IPR036390">
    <property type="entry name" value="WH_DNA-bd_sf"/>
</dbReference>
<dbReference type="Pfam" id="PF00392">
    <property type="entry name" value="GntR"/>
    <property type="match status" value="1"/>
</dbReference>
<dbReference type="GO" id="GO:0045892">
    <property type="term" value="P:negative regulation of DNA-templated transcription"/>
    <property type="evidence" value="ECO:0007669"/>
    <property type="project" value="TreeGrafter"/>
</dbReference>
<dbReference type="InterPro" id="IPR050679">
    <property type="entry name" value="Bact_HTH_transcr_reg"/>
</dbReference>
<dbReference type="SUPFAM" id="SSF64288">
    <property type="entry name" value="Chorismate lyase-like"/>
    <property type="match status" value="1"/>
</dbReference>
<name>A0A9D1UVP8_9LACO</name>
<proteinExistence type="predicted"/>
<dbReference type="Pfam" id="PF07702">
    <property type="entry name" value="UTRA"/>
    <property type="match status" value="1"/>
</dbReference>
<keyword evidence="3" id="KW-0238">DNA-binding</keyword>
<dbReference type="Proteomes" id="UP000823963">
    <property type="component" value="Unassembled WGS sequence"/>
</dbReference>
<reference evidence="6" key="1">
    <citation type="journal article" date="2021" name="PeerJ">
        <title>Extensive microbial diversity within the chicken gut microbiome revealed by metagenomics and culture.</title>
        <authorList>
            <person name="Gilroy R."/>
            <person name="Ravi A."/>
            <person name="Getino M."/>
            <person name="Pursley I."/>
            <person name="Horton D.L."/>
            <person name="Alikhan N.F."/>
            <person name="Baker D."/>
            <person name="Gharbi K."/>
            <person name="Hall N."/>
            <person name="Watson M."/>
            <person name="Adriaenssens E.M."/>
            <person name="Foster-Nyarko E."/>
            <person name="Jarju S."/>
            <person name="Secka A."/>
            <person name="Antonio M."/>
            <person name="Oren A."/>
            <person name="Chaudhuri R.R."/>
            <person name="La Ragione R."/>
            <person name="Hildebrand F."/>
            <person name="Pallen M.J."/>
        </authorList>
    </citation>
    <scope>NUCLEOTIDE SEQUENCE</scope>
    <source>
        <strain evidence="6">6627</strain>
    </source>
</reference>